<dbReference type="RefSeq" id="WP_420068519.1">
    <property type="nucleotide sequence ID" value="NZ_JBCHKQ010000001.1"/>
</dbReference>
<dbReference type="Proteomes" id="UP001466331">
    <property type="component" value="Unassembled WGS sequence"/>
</dbReference>
<name>A0ABU9U8S2_9SPIR</name>
<keyword evidence="2" id="KW-1185">Reference proteome</keyword>
<gene>
    <name evidence="1" type="ORF">WKV44_00755</name>
</gene>
<protein>
    <submittedName>
        <fullName evidence="1">Uncharacterized protein</fullName>
    </submittedName>
</protein>
<sequence>MKQVLDAQKVIQAIRHNIPVNIKTYTLPPEIEAQIEQILEIYLKDIGQIKVKDPLVYSLKELTANAQKANAKRAFLARESSIWKTQMTTKKE</sequence>
<accession>A0ABU9U8S2</accession>
<evidence type="ECO:0000313" key="1">
    <source>
        <dbReference type="EMBL" id="MEM5947066.1"/>
    </source>
</evidence>
<dbReference type="EMBL" id="JBCHKQ010000001">
    <property type="protein sequence ID" value="MEM5947066.1"/>
    <property type="molecule type" value="Genomic_DNA"/>
</dbReference>
<reference evidence="1 2" key="1">
    <citation type="submission" date="2024-03" db="EMBL/GenBank/DDBJ databases">
        <title>Ignisphaera cupida sp. nov., a hyperthermophilic hydrolytic archaeon from a hot spring of Kamchatka, and proposal of Ignisphaeraceae fam. nov.</title>
        <authorList>
            <person name="Podosokorskaya O.A."/>
            <person name="Elcheninov A.G."/>
            <person name="Maltseva A.I."/>
            <person name="Zayulina K.S."/>
            <person name="Novikov A."/>
            <person name="Merkel A.Y."/>
        </authorList>
    </citation>
    <scope>NUCLEOTIDE SEQUENCE [LARGE SCALE GENOMIC DNA]</scope>
    <source>
        <strain evidence="1 2">38H-sp</strain>
    </source>
</reference>
<organism evidence="1 2">
    <name type="scientific">Rarispira pelagica</name>
    <dbReference type="NCBI Taxonomy" id="3141764"/>
    <lineage>
        <taxon>Bacteria</taxon>
        <taxon>Pseudomonadati</taxon>
        <taxon>Spirochaetota</taxon>
        <taxon>Spirochaetia</taxon>
        <taxon>Winmispirales</taxon>
        <taxon>Winmispiraceae</taxon>
        <taxon>Rarispira</taxon>
    </lineage>
</organism>
<proteinExistence type="predicted"/>
<comment type="caution">
    <text evidence="1">The sequence shown here is derived from an EMBL/GenBank/DDBJ whole genome shotgun (WGS) entry which is preliminary data.</text>
</comment>
<evidence type="ECO:0000313" key="2">
    <source>
        <dbReference type="Proteomes" id="UP001466331"/>
    </source>
</evidence>